<dbReference type="RefSeq" id="WP_210660300.1">
    <property type="nucleotide sequence ID" value="NZ_JAGKQQ010000001.1"/>
</dbReference>
<evidence type="ECO:0000256" key="1">
    <source>
        <dbReference type="SAM" id="MobiDB-lite"/>
    </source>
</evidence>
<gene>
    <name evidence="2" type="ORF">J8F10_30475</name>
</gene>
<protein>
    <submittedName>
        <fullName evidence="2">Uncharacterized protein</fullName>
    </submittedName>
</protein>
<proteinExistence type="predicted"/>
<dbReference type="Proteomes" id="UP000676565">
    <property type="component" value="Unassembled WGS sequence"/>
</dbReference>
<name>A0ABS5C1Q5_9BACT</name>
<evidence type="ECO:0000313" key="2">
    <source>
        <dbReference type="EMBL" id="MBP3959592.1"/>
    </source>
</evidence>
<comment type="caution">
    <text evidence="2">The sequence shown here is derived from an EMBL/GenBank/DDBJ whole genome shotgun (WGS) entry which is preliminary data.</text>
</comment>
<feature type="region of interest" description="Disordered" evidence="1">
    <location>
        <begin position="1"/>
        <end position="32"/>
    </location>
</feature>
<feature type="compositionally biased region" description="Low complexity" evidence="1">
    <location>
        <begin position="1"/>
        <end position="12"/>
    </location>
</feature>
<evidence type="ECO:0000313" key="3">
    <source>
        <dbReference type="Proteomes" id="UP000676565"/>
    </source>
</evidence>
<accession>A0ABS5C1Q5</accession>
<reference evidence="2 3" key="1">
    <citation type="submission" date="2021-04" db="EMBL/GenBank/DDBJ databases">
        <authorList>
            <person name="Ivanova A."/>
        </authorList>
    </citation>
    <scope>NUCLEOTIDE SEQUENCE [LARGE SCALE GENOMIC DNA]</scope>
    <source>
        <strain evidence="2 3">G18</strain>
    </source>
</reference>
<dbReference type="EMBL" id="JAGKQQ010000001">
    <property type="protein sequence ID" value="MBP3959592.1"/>
    <property type="molecule type" value="Genomic_DNA"/>
</dbReference>
<feature type="compositionally biased region" description="Low complexity" evidence="1">
    <location>
        <begin position="21"/>
        <end position="30"/>
    </location>
</feature>
<organism evidence="2 3">
    <name type="scientific">Gemmata palustris</name>
    <dbReference type="NCBI Taxonomy" id="2822762"/>
    <lineage>
        <taxon>Bacteria</taxon>
        <taxon>Pseudomonadati</taxon>
        <taxon>Planctomycetota</taxon>
        <taxon>Planctomycetia</taxon>
        <taxon>Gemmatales</taxon>
        <taxon>Gemmataceae</taxon>
        <taxon>Gemmata</taxon>
    </lineage>
</organism>
<keyword evidence="3" id="KW-1185">Reference proteome</keyword>
<sequence length="93" mass="10277">MSTTTAIATTKNKAPKKAAPKQKPTAPAVTSVKDQAHERMLTLGNFLCRLIELQKEMRRVDAEGEDMVSHAEDDLTIPFCRAALEYVRACGRC</sequence>